<protein>
    <submittedName>
        <fullName evidence="3">Uncharacterized protein</fullName>
    </submittedName>
</protein>
<evidence type="ECO:0000256" key="1">
    <source>
        <dbReference type="SAM" id="MobiDB-lite"/>
    </source>
</evidence>
<reference evidence="3" key="1">
    <citation type="submission" date="2017-02" db="EMBL/GenBank/DDBJ databases">
        <title>Fungal Comparative Genomics of Melanconis species and Ophiognomonia clavigignenti-juglandacearum at Different Phylogenetic Distances.</title>
        <authorList>
            <person name="Demers J.E."/>
            <person name="Castlebury L.A."/>
        </authorList>
    </citation>
    <scope>NUCLEOTIDE SEQUENCE</scope>
    <source>
        <strain evidence="3">ATCC36624</strain>
    </source>
</reference>
<keyword evidence="2" id="KW-0472">Membrane</keyword>
<evidence type="ECO:0000313" key="3">
    <source>
        <dbReference type="EMBL" id="ATI20583.1"/>
    </source>
</evidence>
<proteinExistence type="predicted"/>
<feature type="transmembrane region" description="Helical" evidence="2">
    <location>
        <begin position="82"/>
        <end position="101"/>
    </location>
</feature>
<accession>A0A2C9DSE0</accession>
<feature type="compositionally biased region" description="Low complexity" evidence="1">
    <location>
        <begin position="32"/>
        <end position="62"/>
    </location>
</feature>
<sequence>MVLDSNKSSKRSLEDQDSNQPDNKRPRNNNESSTSSGSGSLPPSLPSAPSSGSSPSSSSDTSCKVVDDGGSVYKSSREDYEFNYYTLVILDFIIFILKALAEDDGDKD</sequence>
<keyword evidence="2" id="KW-1133">Transmembrane helix</keyword>
<geneLocation type="mitochondrion" evidence="3"/>
<gene>
    <name evidence="3" type="primary">orf108</name>
</gene>
<keyword evidence="3" id="KW-0496">Mitochondrion</keyword>
<dbReference type="EMBL" id="KY575058">
    <property type="protein sequence ID" value="ATI20583.1"/>
    <property type="molecule type" value="Genomic_DNA"/>
</dbReference>
<name>A0A2C9DSE0_9PEZI</name>
<keyword evidence="2" id="KW-0812">Transmembrane</keyword>
<evidence type="ECO:0000256" key="2">
    <source>
        <dbReference type="SAM" id="Phobius"/>
    </source>
</evidence>
<organism evidence="3">
    <name type="scientific">Ophiognomonia clavigignenti-juglandacearum</name>
    <dbReference type="NCBI Taxonomy" id="218668"/>
    <lineage>
        <taxon>Eukaryota</taxon>
        <taxon>Fungi</taxon>
        <taxon>Dikarya</taxon>
        <taxon>Ascomycota</taxon>
        <taxon>Pezizomycotina</taxon>
        <taxon>Sordariomycetes</taxon>
        <taxon>Sordariomycetidae</taxon>
        <taxon>Diaporthales</taxon>
        <taxon>Gnomoniaceae</taxon>
        <taxon>Ophiognomonia</taxon>
    </lineage>
</organism>
<dbReference type="AlphaFoldDB" id="A0A2C9DSE0"/>
<feature type="region of interest" description="Disordered" evidence="1">
    <location>
        <begin position="1"/>
        <end position="73"/>
    </location>
</feature>